<evidence type="ECO:0000256" key="8">
    <source>
        <dbReference type="ARBA" id="ARBA00022741"/>
    </source>
</evidence>
<evidence type="ECO:0000256" key="11">
    <source>
        <dbReference type="ARBA" id="ARBA00023098"/>
    </source>
</evidence>
<accession>A0A7W7YEU5</accession>
<comment type="function">
    <text evidence="1 13">Transfers the gamma-phosphate of ATP to the 4'-position of a tetraacyldisaccharide 1-phosphate intermediate (termed DS-1-P) to form tetraacyldisaccharide 1,4'-bis-phosphate (lipid IVA).</text>
</comment>
<evidence type="ECO:0000256" key="13">
    <source>
        <dbReference type="HAMAP-Rule" id="MF_00409"/>
    </source>
</evidence>
<evidence type="ECO:0000256" key="7">
    <source>
        <dbReference type="ARBA" id="ARBA00022679"/>
    </source>
</evidence>
<comment type="pathway">
    <text evidence="2 13">Glycolipid biosynthesis; lipid IV(A) biosynthesis; lipid IV(A) from (3R)-3-hydroxytetradecanoyl-[acyl-carrier-protein] and UDP-N-acetyl-alpha-D-glucosamine: step 6/6.</text>
</comment>
<dbReference type="Proteomes" id="UP000590740">
    <property type="component" value="Unassembled WGS sequence"/>
</dbReference>
<dbReference type="GO" id="GO:0009245">
    <property type="term" value="P:lipid A biosynthetic process"/>
    <property type="evidence" value="ECO:0007669"/>
    <property type="project" value="UniProtKB-UniRule"/>
</dbReference>
<dbReference type="GO" id="GO:0005524">
    <property type="term" value="F:ATP binding"/>
    <property type="evidence" value="ECO:0007669"/>
    <property type="project" value="UniProtKB-UniRule"/>
</dbReference>
<gene>
    <name evidence="13" type="primary">lpxK</name>
    <name evidence="14" type="ORF">HNQ65_004508</name>
</gene>
<dbReference type="NCBIfam" id="TIGR00682">
    <property type="entry name" value="lpxK"/>
    <property type="match status" value="1"/>
</dbReference>
<keyword evidence="15" id="KW-1185">Reference proteome</keyword>
<dbReference type="InterPro" id="IPR003758">
    <property type="entry name" value="LpxK"/>
</dbReference>
<dbReference type="RefSeq" id="WP_184343149.1">
    <property type="nucleotide sequence ID" value="NZ_JACHIG010000012.1"/>
</dbReference>
<dbReference type="GO" id="GO:0005886">
    <property type="term" value="C:plasma membrane"/>
    <property type="evidence" value="ECO:0007669"/>
    <property type="project" value="TreeGrafter"/>
</dbReference>
<dbReference type="InterPro" id="IPR027417">
    <property type="entry name" value="P-loop_NTPase"/>
</dbReference>
<keyword evidence="9 13" id="KW-0418">Kinase</keyword>
<dbReference type="GO" id="GO:0009244">
    <property type="term" value="P:lipopolysaccharide core region biosynthetic process"/>
    <property type="evidence" value="ECO:0007669"/>
    <property type="project" value="TreeGrafter"/>
</dbReference>
<evidence type="ECO:0000313" key="15">
    <source>
        <dbReference type="Proteomes" id="UP000590740"/>
    </source>
</evidence>
<evidence type="ECO:0000256" key="4">
    <source>
        <dbReference type="ARBA" id="ARBA00016436"/>
    </source>
</evidence>
<dbReference type="SUPFAM" id="SSF52540">
    <property type="entry name" value="P-loop containing nucleoside triphosphate hydrolases"/>
    <property type="match status" value="1"/>
</dbReference>
<evidence type="ECO:0000256" key="10">
    <source>
        <dbReference type="ARBA" id="ARBA00022840"/>
    </source>
</evidence>
<dbReference type="EC" id="2.7.1.130" evidence="3 13"/>
<evidence type="ECO:0000256" key="5">
    <source>
        <dbReference type="ARBA" id="ARBA00022516"/>
    </source>
</evidence>
<protein>
    <recommendedName>
        <fullName evidence="4 13">Tetraacyldisaccharide 4'-kinase</fullName>
        <ecNumber evidence="3 13">2.7.1.130</ecNumber>
    </recommendedName>
    <alternativeName>
        <fullName evidence="12 13">Lipid A 4'-kinase</fullName>
    </alternativeName>
</protein>
<sequence length="407" mass="46199">MKDTLEDIENFVIDVVINNRRGIRASLLRVVFRGLSGIYSAAVRTRLYLYRHRYIHDHHLGVPVISVGNLTTGGTGKTPVVEMLSKALHERGRRVCILSRGYKSKRQKKLPFTKKLAARLGFIPKPAEPPPRIVSDGEKVLLDSHNAGDEPFMLAKNCTGIPVVVDKNRVKAGAFAIQHFGADVLVLDDGLQYLKLKHRHDIVLIDKTAVFGVNGHMLPRGTLREPPRSLRRASYIFITKSDGDSEDVVKQIRRYNRAAEIIECRHRAMHFENIHTGERIPIDGLRDKFVGALSGIAVPESFENGLRRLGAKVEVIARFADHHRFRGPELKNFIERCVRRDVHCMVTTEKDFVRFPKLPVADIPFYFMRVEIEIIRGRDIFDKMVRLIAEPRRVPAGVLPADFMEAS</sequence>
<reference evidence="14 15" key="1">
    <citation type="submission" date="2020-08" db="EMBL/GenBank/DDBJ databases">
        <title>Genomic Encyclopedia of Type Strains, Phase IV (KMG-IV): sequencing the most valuable type-strain genomes for metagenomic binning, comparative biology and taxonomic classification.</title>
        <authorList>
            <person name="Goeker M."/>
        </authorList>
    </citation>
    <scope>NUCLEOTIDE SEQUENCE [LARGE SCALE GENOMIC DNA]</scope>
    <source>
        <strain evidence="14 15">DSM 12252</strain>
    </source>
</reference>
<evidence type="ECO:0000256" key="9">
    <source>
        <dbReference type="ARBA" id="ARBA00022777"/>
    </source>
</evidence>
<proteinExistence type="inferred from homology"/>
<keyword evidence="11 13" id="KW-0443">Lipid metabolism</keyword>
<keyword evidence="5 13" id="KW-0444">Lipid biosynthesis</keyword>
<evidence type="ECO:0000256" key="12">
    <source>
        <dbReference type="ARBA" id="ARBA00029757"/>
    </source>
</evidence>
<name>A0A7W7YEU5_9BACT</name>
<keyword evidence="6 13" id="KW-0441">Lipid A biosynthesis</keyword>
<keyword evidence="8 13" id="KW-0547">Nucleotide-binding</keyword>
<feature type="binding site" evidence="13">
    <location>
        <begin position="71"/>
        <end position="78"/>
    </location>
    <ligand>
        <name>ATP</name>
        <dbReference type="ChEBI" id="CHEBI:30616"/>
    </ligand>
</feature>
<keyword evidence="10 13" id="KW-0067">ATP-binding</keyword>
<keyword evidence="7 13" id="KW-0808">Transferase</keyword>
<dbReference type="AlphaFoldDB" id="A0A7W7YEU5"/>
<dbReference type="HAMAP" id="MF_00409">
    <property type="entry name" value="LpxK"/>
    <property type="match status" value="1"/>
</dbReference>
<dbReference type="Pfam" id="PF02606">
    <property type="entry name" value="LpxK"/>
    <property type="match status" value="2"/>
</dbReference>
<comment type="similarity">
    <text evidence="13">Belongs to the LpxK family.</text>
</comment>
<dbReference type="EMBL" id="JACHIG010000012">
    <property type="protein sequence ID" value="MBB5034900.1"/>
    <property type="molecule type" value="Genomic_DNA"/>
</dbReference>
<comment type="caution">
    <text evidence="14">The sequence shown here is derived from an EMBL/GenBank/DDBJ whole genome shotgun (WGS) entry which is preliminary data.</text>
</comment>
<dbReference type="PANTHER" id="PTHR42724">
    <property type="entry name" value="TETRAACYLDISACCHARIDE 4'-KINASE"/>
    <property type="match status" value="1"/>
</dbReference>
<organism evidence="14 15">
    <name type="scientific">Prosthecobacter vanneervenii</name>
    <dbReference type="NCBI Taxonomy" id="48466"/>
    <lineage>
        <taxon>Bacteria</taxon>
        <taxon>Pseudomonadati</taxon>
        <taxon>Verrucomicrobiota</taxon>
        <taxon>Verrucomicrobiia</taxon>
        <taxon>Verrucomicrobiales</taxon>
        <taxon>Verrucomicrobiaceae</taxon>
        <taxon>Prosthecobacter</taxon>
    </lineage>
</organism>
<evidence type="ECO:0000256" key="3">
    <source>
        <dbReference type="ARBA" id="ARBA00012071"/>
    </source>
</evidence>
<evidence type="ECO:0000256" key="1">
    <source>
        <dbReference type="ARBA" id="ARBA00002274"/>
    </source>
</evidence>
<dbReference type="GO" id="GO:0009029">
    <property type="term" value="F:lipid-A 4'-kinase activity"/>
    <property type="evidence" value="ECO:0007669"/>
    <property type="project" value="UniProtKB-UniRule"/>
</dbReference>
<dbReference type="UniPathway" id="UPA00359">
    <property type="reaction ID" value="UER00482"/>
</dbReference>
<comment type="catalytic activity">
    <reaction evidence="13">
        <text>a lipid A disaccharide + ATP = a lipid IVA + ADP + H(+)</text>
        <dbReference type="Rhea" id="RHEA:67840"/>
        <dbReference type="ChEBI" id="CHEBI:15378"/>
        <dbReference type="ChEBI" id="CHEBI:30616"/>
        <dbReference type="ChEBI" id="CHEBI:176343"/>
        <dbReference type="ChEBI" id="CHEBI:176425"/>
        <dbReference type="ChEBI" id="CHEBI:456216"/>
        <dbReference type="EC" id="2.7.1.130"/>
    </reaction>
</comment>
<evidence type="ECO:0000256" key="6">
    <source>
        <dbReference type="ARBA" id="ARBA00022556"/>
    </source>
</evidence>
<dbReference type="PANTHER" id="PTHR42724:SF1">
    <property type="entry name" value="TETRAACYLDISACCHARIDE 4'-KINASE, MITOCHONDRIAL-RELATED"/>
    <property type="match status" value="1"/>
</dbReference>
<evidence type="ECO:0000256" key="2">
    <source>
        <dbReference type="ARBA" id="ARBA00004870"/>
    </source>
</evidence>
<evidence type="ECO:0000313" key="14">
    <source>
        <dbReference type="EMBL" id="MBB5034900.1"/>
    </source>
</evidence>